<keyword evidence="2 3" id="KW-0802">TPR repeat</keyword>
<evidence type="ECO:0000313" key="5">
    <source>
        <dbReference type="Proteomes" id="UP000697995"/>
    </source>
</evidence>
<name>A0ABS1CV86_9PROT</name>
<evidence type="ECO:0000256" key="2">
    <source>
        <dbReference type="ARBA" id="ARBA00022803"/>
    </source>
</evidence>
<dbReference type="PANTHER" id="PTHR44858">
    <property type="entry name" value="TETRATRICOPEPTIDE REPEAT PROTEIN 6"/>
    <property type="match status" value="1"/>
</dbReference>
<evidence type="ECO:0000313" key="4">
    <source>
        <dbReference type="EMBL" id="MBK1657872.1"/>
    </source>
</evidence>
<dbReference type="InterPro" id="IPR011990">
    <property type="entry name" value="TPR-like_helical_dom_sf"/>
</dbReference>
<dbReference type="EMBL" id="NRSG01000030">
    <property type="protein sequence ID" value="MBK1657872.1"/>
    <property type="molecule type" value="Genomic_DNA"/>
</dbReference>
<keyword evidence="5" id="KW-1185">Reference proteome</keyword>
<dbReference type="InterPro" id="IPR050498">
    <property type="entry name" value="Ycf3"/>
</dbReference>
<proteinExistence type="predicted"/>
<evidence type="ECO:0008006" key="6">
    <source>
        <dbReference type="Google" id="ProtNLM"/>
    </source>
</evidence>
<dbReference type="Proteomes" id="UP000697995">
    <property type="component" value="Unassembled WGS sequence"/>
</dbReference>
<keyword evidence="1" id="KW-0677">Repeat</keyword>
<dbReference type="Pfam" id="PF13371">
    <property type="entry name" value="TPR_9"/>
    <property type="match status" value="1"/>
</dbReference>
<feature type="repeat" description="TPR" evidence="3">
    <location>
        <begin position="205"/>
        <end position="238"/>
    </location>
</feature>
<dbReference type="SUPFAM" id="SSF48452">
    <property type="entry name" value="TPR-like"/>
    <property type="match status" value="1"/>
</dbReference>
<protein>
    <recommendedName>
        <fullName evidence="6">Tetratricopeptide repeat protein</fullName>
    </recommendedName>
</protein>
<dbReference type="Gene3D" id="1.25.40.10">
    <property type="entry name" value="Tetratricopeptide repeat domain"/>
    <property type="match status" value="1"/>
</dbReference>
<organism evidence="4 5">
    <name type="scientific">Paracraurococcus ruber</name>
    <dbReference type="NCBI Taxonomy" id="77675"/>
    <lineage>
        <taxon>Bacteria</taxon>
        <taxon>Pseudomonadati</taxon>
        <taxon>Pseudomonadota</taxon>
        <taxon>Alphaproteobacteria</taxon>
        <taxon>Acetobacterales</taxon>
        <taxon>Roseomonadaceae</taxon>
        <taxon>Paracraurococcus</taxon>
    </lineage>
</organism>
<gene>
    <name evidence="4" type="ORF">CKO45_06465</name>
</gene>
<evidence type="ECO:0000256" key="1">
    <source>
        <dbReference type="ARBA" id="ARBA00022737"/>
    </source>
</evidence>
<dbReference type="PANTHER" id="PTHR44858:SF1">
    <property type="entry name" value="UDP-N-ACETYLGLUCOSAMINE--PEPTIDE N-ACETYLGLUCOSAMINYLTRANSFERASE SPINDLY-RELATED"/>
    <property type="match status" value="1"/>
</dbReference>
<accession>A0ABS1CV86</accession>
<reference evidence="4 5" key="1">
    <citation type="journal article" date="2020" name="Microorganisms">
        <title>Osmotic Adaptation and Compatible Solute Biosynthesis of Phototrophic Bacteria as Revealed from Genome Analyses.</title>
        <authorList>
            <person name="Imhoff J.F."/>
            <person name="Rahn T."/>
            <person name="Kunzel S."/>
            <person name="Keller A."/>
            <person name="Neulinger S.C."/>
        </authorList>
    </citation>
    <scope>NUCLEOTIDE SEQUENCE [LARGE SCALE GENOMIC DNA]</scope>
    <source>
        <strain evidence="4 5">DSM 15382</strain>
    </source>
</reference>
<sequence>MVPIWRGKRRSARVRGVRRIRTVLLGALAAVLLVALAGTALVLLPGPEAEAAAEPLPLPPDLPRLAAGPQYDECLGLLRNDADGALAFAETWDAAGGGEGAKHCAALALLALGEAEKAGERLETLGRLSRAPSIARAAVYAQAVQAWMLANQSGRAFAAATMGLTIAPGDLDLMLDRAVALGTLGRYQDALEDLDRVLATAPDRAEAWVFRAAALRRLDRVPLAAEAVDRALALAPENAEALLERGIIRQLRGDTRGARADWERTIAIAPDSAAADLAQQNLALNEAGPQRR</sequence>
<evidence type="ECO:0000256" key="3">
    <source>
        <dbReference type="PROSITE-ProRule" id="PRU00339"/>
    </source>
</evidence>
<dbReference type="SMART" id="SM00028">
    <property type="entry name" value="TPR"/>
    <property type="match status" value="3"/>
</dbReference>
<dbReference type="InterPro" id="IPR019734">
    <property type="entry name" value="TPR_rpt"/>
</dbReference>
<dbReference type="PROSITE" id="PS50005">
    <property type="entry name" value="TPR"/>
    <property type="match status" value="1"/>
</dbReference>
<comment type="caution">
    <text evidence="4">The sequence shown here is derived from an EMBL/GenBank/DDBJ whole genome shotgun (WGS) entry which is preliminary data.</text>
</comment>